<gene>
    <name evidence="2" type="ORF">IRZ65_20815</name>
</gene>
<keyword evidence="1" id="KW-1133">Transmembrane helix</keyword>
<proteinExistence type="predicted"/>
<dbReference type="RefSeq" id="WP_196122176.1">
    <property type="nucleotide sequence ID" value="NZ_JADMCD010000014.1"/>
</dbReference>
<dbReference type="EMBL" id="JADMCD010000014">
    <property type="protein sequence ID" value="MBF8643116.1"/>
    <property type="molecule type" value="Genomic_DNA"/>
</dbReference>
<reference evidence="2 3" key="1">
    <citation type="submission" date="2020-10" db="EMBL/GenBank/DDBJ databases">
        <title>Genome sequences of Pseudomonas isolates.</title>
        <authorList>
            <person name="Wessels L."/>
            <person name="Reich F."/>
            <person name="Hammerl J."/>
        </authorList>
    </citation>
    <scope>NUCLEOTIDE SEQUENCE [LARGE SCALE GENOMIC DNA]</scope>
    <source>
        <strain evidence="2 3">20-MO00624-0</strain>
    </source>
</reference>
<feature type="transmembrane region" description="Helical" evidence="1">
    <location>
        <begin position="23"/>
        <end position="46"/>
    </location>
</feature>
<evidence type="ECO:0000313" key="3">
    <source>
        <dbReference type="Proteomes" id="UP000626180"/>
    </source>
</evidence>
<organism evidence="2 3">
    <name type="scientific">Pseudomonas luteola</name>
    <dbReference type="NCBI Taxonomy" id="47886"/>
    <lineage>
        <taxon>Bacteria</taxon>
        <taxon>Pseudomonadati</taxon>
        <taxon>Pseudomonadota</taxon>
        <taxon>Gammaproteobacteria</taxon>
        <taxon>Pseudomonadales</taxon>
        <taxon>Pseudomonadaceae</taxon>
        <taxon>Pseudomonas</taxon>
    </lineage>
</organism>
<evidence type="ECO:0000256" key="1">
    <source>
        <dbReference type="SAM" id="Phobius"/>
    </source>
</evidence>
<feature type="transmembrane region" description="Helical" evidence="1">
    <location>
        <begin position="58"/>
        <end position="77"/>
    </location>
</feature>
<keyword evidence="1" id="KW-0812">Transmembrane</keyword>
<feature type="transmembrane region" description="Helical" evidence="1">
    <location>
        <begin position="110"/>
        <end position="128"/>
    </location>
</feature>
<feature type="transmembrane region" description="Helical" evidence="1">
    <location>
        <begin position="84"/>
        <end position="104"/>
    </location>
</feature>
<dbReference type="Proteomes" id="UP000626180">
    <property type="component" value="Unassembled WGS sequence"/>
</dbReference>
<evidence type="ECO:0000313" key="2">
    <source>
        <dbReference type="EMBL" id="MBF8643116.1"/>
    </source>
</evidence>
<accession>A0ABS0FS12</accession>
<protein>
    <submittedName>
        <fullName evidence="2">Uncharacterized protein</fullName>
    </submittedName>
</protein>
<keyword evidence="3" id="KW-1185">Reference proteome</keyword>
<comment type="caution">
    <text evidence="2">The sequence shown here is derived from an EMBL/GenBank/DDBJ whole genome shotgun (WGS) entry which is preliminary data.</text>
</comment>
<name>A0ABS0FS12_PSELU</name>
<sequence>MSLFDRITETEDKPDYFDRNRKWLYPLAGSITLVAASLTLSMWQMTPGGELNLFIPEWLIALFALLGIVMAGFGLAVTDTLSAAIMRCVLTVAAFGLVAYVLSTVDTPDLVRYLIGLFIATCFYCMTLKTRR</sequence>
<keyword evidence="1" id="KW-0472">Membrane</keyword>